<organism evidence="1 2">
    <name type="scientific">Streptomyces yunnanensis</name>
    <dbReference type="NCBI Taxonomy" id="156453"/>
    <lineage>
        <taxon>Bacteria</taxon>
        <taxon>Bacillati</taxon>
        <taxon>Actinomycetota</taxon>
        <taxon>Actinomycetes</taxon>
        <taxon>Kitasatosporales</taxon>
        <taxon>Streptomycetaceae</taxon>
        <taxon>Streptomyces</taxon>
    </lineage>
</organism>
<reference evidence="1 2" key="1">
    <citation type="submission" date="2022-03" db="EMBL/GenBank/DDBJ databases">
        <title>Streptomyces yunnanensis P86,complete genome.</title>
        <authorList>
            <person name="Chen S."/>
            <person name="Zhang Q."/>
        </authorList>
    </citation>
    <scope>NUCLEOTIDE SEQUENCE [LARGE SCALE GENOMIC DNA]</scope>
    <source>
        <strain evidence="1 2">P86</strain>
    </source>
</reference>
<dbReference type="EMBL" id="CP095749">
    <property type="protein sequence ID" value="WEB43944.1"/>
    <property type="molecule type" value="Genomic_DNA"/>
</dbReference>
<dbReference type="PANTHER" id="PTHR43162:SF1">
    <property type="entry name" value="PRESTALK A DIFFERENTIATION PROTEIN A"/>
    <property type="match status" value="1"/>
</dbReference>
<keyword evidence="2" id="KW-1185">Reference proteome</keyword>
<dbReference type="PANTHER" id="PTHR43162">
    <property type="match status" value="1"/>
</dbReference>
<proteinExistence type="predicted"/>
<dbReference type="InterPro" id="IPR036291">
    <property type="entry name" value="NAD(P)-bd_dom_sf"/>
</dbReference>
<dbReference type="Gene3D" id="3.40.50.720">
    <property type="entry name" value="NAD(P)-binding Rossmann-like Domain"/>
    <property type="match status" value="2"/>
</dbReference>
<dbReference type="Proteomes" id="UP001218629">
    <property type="component" value="Chromosome"/>
</dbReference>
<accession>A0ABY8AG02</accession>
<gene>
    <name evidence="1" type="ORF">MOV08_34820</name>
</gene>
<protein>
    <submittedName>
        <fullName evidence="1">NAD-dependent epimerase</fullName>
    </submittedName>
</protein>
<evidence type="ECO:0000313" key="2">
    <source>
        <dbReference type="Proteomes" id="UP001218629"/>
    </source>
</evidence>
<dbReference type="InterPro" id="IPR051604">
    <property type="entry name" value="Ergot_Alk_Oxidoreductase"/>
</dbReference>
<name>A0ABY8AG02_9ACTN</name>
<dbReference type="RefSeq" id="WP_275310239.1">
    <property type="nucleotide sequence ID" value="NZ_CP095749.1"/>
</dbReference>
<sequence>MTILVTGGRGHVARSVVDGLLATGARVRVASRSPERVVVPAGVETVRADLADPRTLPAEEALRHSRLAWTFLRPGAFATNTLQWAPAIRASGTVRAPYPQAHAASVHEDDIADVAVLALTRDGHQGLTHPLTGPASVTQQEQIDCLAAATGRKIRLAEIGTEEYRATLRQWGDEEMVDTLLTHLAEADNRPAAVCSTYRDLTGGPGRSYAQWALDHAADFR</sequence>
<evidence type="ECO:0000313" key="1">
    <source>
        <dbReference type="EMBL" id="WEB43944.1"/>
    </source>
</evidence>
<dbReference type="SUPFAM" id="SSF51735">
    <property type="entry name" value="NAD(P)-binding Rossmann-fold domains"/>
    <property type="match status" value="1"/>
</dbReference>